<reference evidence="1 2" key="1">
    <citation type="journal article" date="2018" name="PLoS Genet.">
        <title>Population sequencing reveals clonal diversity and ancestral inbreeding in the grapevine cultivar Chardonnay.</title>
        <authorList>
            <person name="Roach M.J."/>
            <person name="Johnson D.L."/>
            <person name="Bohlmann J."/>
            <person name="van Vuuren H.J."/>
            <person name="Jones S.J."/>
            <person name="Pretorius I.S."/>
            <person name="Schmidt S.A."/>
            <person name="Borneman A.R."/>
        </authorList>
    </citation>
    <scope>NUCLEOTIDE SEQUENCE [LARGE SCALE GENOMIC DNA]</scope>
    <source>
        <strain evidence="2">cv. Chardonnay</strain>
        <tissue evidence="1">Leaf</tissue>
    </source>
</reference>
<accession>A0A438F8X3</accession>
<dbReference type="Proteomes" id="UP000288805">
    <property type="component" value="Unassembled WGS sequence"/>
</dbReference>
<organism evidence="1 2">
    <name type="scientific">Vitis vinifera</name>
    <name type="common">Grape</name>
    <dbReference type="NCBI Taxonomy" id="29760"/>
    <lineage>
        <taxon>Eukaryota</taxon>
        <taxon>Viridiplantae</taxon>
        <taxon>Streptophyta</taxon>
        <taxon>Embryophyta</taxon>
        <taxon>Tracheophyta</taxon>
        <taxon>Spermatophyta</taxon>
        <taxon>Magnoliopsida</taxon>
        <taxon>eudicotyledons</taxon>
        <taxon>Gunneridae</taxon>
        <taxon>Pentapetalae</taxon>
        <taxon>rosids</taxon>
        <taxon>Vitales</taxon>
        <taxon>Vitaceae</taxon>
        <taxon>Viteae</taxon>
        <taxon>Vitis</taxon>
    </lineage>
</organism>
<gene>
    <name evidence="1" type="primary">RE1_2675</name>
    <name evidence="1" type="ORF">CK203_072524</name>
</gene>
<dbReference type="PANTHER" id="PTHR47481:SF30">
    <property type="entry name" value="CCHC-TYPE DOMAIN-CONTAINING PROTEIN"/>
    <property type="match status" value="1"/>
</dbReference>
<dbReference type="EMBL" id="QGNW01001077">
    <property type="protein sequence ID" value="RVW56403.1"/>
    <property type="molecule type" value="Genomic_DNA"/>
</dbReference>
<dbReference type="AlphaFoldDB" id="A0A438F8X3"/>
<comment type="caution">
    <text evidence="1">The sequence shown here is derived from an EMBL/GenBank/DDBJ whole genome shotgun (WGS) entry which is preliminary data.</text>
</comment>
<evidence type="ECO:0000313" key="2">
    <source>
        <dbReference type="Proteomes" id="UP000288805"/>
    </source>
</evidence>
<dbReference type="Pfam" id="PF14223">
    <property type="entry name" value="Retrotran_gag_2"/>
    <property type="match status" value="1"/>
</dbReference>
<evidence type="ECO:0000313" key="1">
    <source>
        <dbReference type="EMBL" id="RVW56403.1"/>
    </source>
</evidence>
<sequence length="309" mass="34798">MSNTTSYLTTLTINPQNINPTPIFSPNITQANYPSLSQPLTIKLDETNLFLWKNQLLNVIIANGLEDFIEGETPIPAKFLDDAQLQVNPLFIQWERTNILVMSWIYYSLTPAMVGRIVEYKTAQEIWGALNRVYQSPSVTTVLRLNSQLQKIKKEGITISEYLAHIKEVFDKYSAMDLISLLYTYEYRLDQRNTIQQLQFPQFPNSQPKPQPPNPIAAMLTTSTSPTMPSNNCDTPWLWWAMDQASGRVLLQGILEDGLYKVSSSVNTSPSLAVSSSLTSLSVLATHHPSIMLKPLSLNIIIPYCGIID</sequence>
<protein>
    <submittedName>
        <fullName evidence="1">Retrovirus-related Pol polyprotein from transposon RE1</fullName>
    </submittedName>
</protein>
<proteinExistence type="predicted"/>
<name>A0A438F8X3_VITVI</name>
<dbReference type="PANTHER" id="PTHR47481">
    <property type="match status" value="1"/>
</dbReference>